<protein>
    <submittedName>
        <fullName evidence="4">Amylo-alpha-16-glucosidase</fullName>
    </submittedName>
</protein>
<dbReference type="EMBL" id="CP000927">
    <property type="protein sequence ID" value="ABZ70908.1"/>
    <property type="molecule type" value="Genomic_DNA"/>
</dbReference>
<feature type="region of interest" description="Disordered" evidence="1">
    <location>
        <begin position="1"/>
        <end position="20"/>
    </location>
</feature>
<dbReference type="GO" id="GO:0005975">
    <property type="term" value="P:carbohydrate metabolic process"/>
    <property type="evidence" value="ECO:0007669"/>
    <property type="project" value="InterPro"/>
</dbReference>
<evidence type="ECO:0000256" key="1">
    <source>
        <dbReference type="SAM" id="MobiDB-lite"/>
    </source>
</evidence>
<gene>
    <name evidence="4" type="ordered locus">Caul_1779</name>
</gene>
<feature type="compositionally biased region" description="Polar residues" evidence="1">
    <location>
        <begin position="1"/>
        <end position="12"/>
    </location>
</feature>
<feature type="domain" description="Mannosylglycerate hydrolase MGH1-like glycoside hydrolase" evidence="3">
    <location>
        <begin position="303"/>
        <end position="609"/>
    </location>
</feature>
<organism evidence="4">
    <name type="scientific">Caulobacter sp. (strain K31)</name>
    <dbReference type="NCBI Taxonomy" id="366602"/>
    <lineage>
        <taxon>Bacteria</taxon>
        <taxon>Pseudomonadati</taxon>
        <taxon>Pseudomonadota</taxon>
        <taxon>Alphaproteobacteria</taxon>
        <taxon>Caulobacterales</taxon>
        <taxon>Caulobacteraceae</taxon>
        <taxon>Caulobacter</taxon>
    </lineage>
</organism>
<dbReference type="InterPro" id="IPR008928">
    <property type="entry name" value="6-hairpin_glycosidase_sf"/>
</dbReference>
<name>B0T3M2_CAUSK</name>
<dbReference type="Pfam" id="PF22422">
    <property type="entry name" value="MGH1-like_GH"/>
    <property type="match status" value="1"/>
</dbReference>
<feature type="domain" description="Putative glycogen debranching enzyme N-terminal" evidence="2">
    <location>
        <begin position="31"/>
        <end position="222"/>
    </location>
</feature>
<sequence length="720" mass="79719">MDDLTSGPSPSASAEHGETGEPRVPYRLFALKDKDTFLVADAFGDVLGAADGLFHDDTRLLSKLRLLLGNRSPALLSAAVSQDNVFFTSHSTNEPLPALGGAAAPHGAIHVERKRFLWDQRLYERLRFVNYSRDMVILPVSLEYDADFHDMFEVRGSKRPAGRGRVLPAEMNGRSVTYAYDGLDGVRRTSIVSFSEPPGRLAPQRADFMFMLTPETHFDLYIEVGVDHAHPPSRERWRAAAARARIDMRRRRRRGARLHSSGRLFNDWLEKSRADLALLTTEFATGPYPYAGIPWFSTPFGRDAIITAWQVLWIEPSLAKGVLGYLAEHQAAEVSAFRDSAPGKIMHETRKGEMTALGELPFGRYYGGVDTTPLFVALACAYAERTGDLEFIEGLWEPLLAAIAWIEHFGDSDGDGLIDYARGLDSGLSNQNWKDSEDSVFHEDGKFPDGPIAVVEVQGYAFAAFRGMADLAQRRGDPDNAERWRAKAEHLRQQVEDRFWMEDKGFYAMAIDGHGQPCRVKGSNPGHLLFCRLPTPERARKVADTLLSAAFHNGFGVRTLAQGEPRFNPMSYHNGSVWPHDTAICAMGLAHYGDRDGVVEMTSGLFETAAHYEMRLPELFCGFPRQPGEPPVAYPVACLPQAWAAGSAFMMLQACLGITVDGWNGEIHLTDPRLPIGIDHLRIDGLAIGLASTDITFEHIGAHVAAHASKHSTVPILIRR</sequence>
<dbReference type="InterPro" id="IPR012341">
    <property type="entry name" value="6hp_glycosidase-like_sf"/>
</dbReference>
<dbReference type="HOGENOM" id="CLU_019216_1_0_5"/>
<dbReference type="InterPro" id="IPR032856">
    <property type="entry name" value="GDE_N_bis"/>
</dbReference>
<dbReference type="eggNOG" id="COG3408">
    <property type="taxonomic scope" value="Bacteria"/>
</dbReference>
<reference evidence="4" key="1">
    <citation type="submission" date="2008-01" db="EMBL/GenBank/DDBJ databases">
        <title>Complete sequence of chromosome of Caulobacter sp. K31.</title>
        <authorList>
            <consortium name="US DOE Joint Genome Institute"/>
            <person name="Copeland A."/>
            <person name="Lucas S."/>
            <person name="Lapidus A."/>
            <person name="Barry K."/>
            <person name="Glavina del Rio T."/>
            <person name="Dalin E."/>
            <person name="Tice H."/>
            <person name="Pitluck S."/>
            <person name="Bruce D."/>
            <person name="Goodwin L."/>
            <person name="Thompson L.S."/>
            <person name="Brettin T."/>
            <person name="Detter J.C."/>
            <person name="Han C."/>
            <person name="Schmutz J."/>
            <person name="Larimer F."/>
            <person name="Land M."/>
            <person name="Hauser L."/>
            <person name="Kyrpides N."/>
            <person name="Kim E."/>
            <person name="Stephens C."/>
            <person name="Richardson P."/>
        </authorList>
    </citation>
    <scope>NUCLEOTIDE SEQUENCE [LARGE SCALE GENOMIC DNA]</scope>
    <source>
        <strain evidence="4">K31</strain>
    </source>
</reference>
<accession>B0T3M2</accession>
<dbReference type="AlphaFoldDB" id="B0T3M2"/>
<dbReference type="OrthoDB" id="9759959at2"/>
<dbReference type="InterPro" id="IPR054491">
    <property type="entry name" value="MGH1-like_GH"/>
</dbReference>
<dbReference type="STRING" id="366602.Caul_1779"/>
<dbReference type="Gene3D" id="1.50.10.10">
    <property type="match status" value="1"/>
</dbReference>
<proteinExistence type="predicted"/>
<evidence type="ECO:0000259" key="2">
    <source>
        <dbReference type="Pfam" id="PF14742"/>
    </source>
</evidence>
<evidence type="ECO:0000259" key="3">
    <source>
        <dbReference type="Pfam" id="PF22422"/>
    </source>
</evidence>
<dbReference type="SUPFAM" id="SSF48208">
    <property type="entry name" value="Six-hairpin glycosidases"/>
    <property type="match status" value="1"/>
</dbReference>
<dbReference type="Pfam" id="PF14742">
    <property type="entry name" value="GDE_N_bis"/>
    <property type="match status" value="1"/>
</dbReference>
<dbReference type="KEGG" id="cak:Caul_1779"/>
<evidence type="ECO:0000313" key="4">
    <source>
        <dbReference type="EMBL" id="ABZ70908.1"/>
    </source>
</evidence>